<keyword evidence="2" id="KW-1185">Reference proteome</keyword>
<dbReference type="EMBL" id="AGNL01050248">
    <property type="protein sequence ID" value="EJK44043.1"/>
    <property type="molecule type" value="Genomic_DNA"/>
</dbReference>
<gene>
    <name evidence="1" type="ORF">THAOC_37453</name>
</gene>
<reference evidence="1 2" key="1">
    <citation type="journal article" date="2012" name="Genome Biol.">
        <title>Genome and low-iron response of an oceanic diatom adapted to chronic iron limitation.</title>
        <authorList>
            <person name="Lommer M."/>
            <person name="Specht M."/>
            <person name="Roy A.S."/>
            <person name="Kraemer L."/>
            <person name="Andreson R."/>
            <person name="Gutowska M.A."/>
            <person name="Wolf J."/>
            <person name="Bergner S.V."/>
            <person name="Schilhabel M.B."/>
            <person name="Klostermeier U.C."/>
            <person name="Beiko R.G."/>
            <person name="Rosenstiel P."/>
            <person name="Hippler M."/>
            <person name="Laroche J."/>
        </authorList>
    </citation>
    <scope>NUCLEOTIDE SEQUENCE [LARGE SCALE GENOMIC DNA]</scope>
    <source>
        <strain evidence="1 2">CCMP1005</strain>
    </source>
</reference>
<feature type="non-terminal residue" evidence="1">
    <location>
        <position position="198"/>
    </location>
</feature>
<comment type="caution">
    <text evidence="1">The sequence shown here is derived from an EMBL/GenBank/DDBJ whole genome shotgun (WGS) entry which is preliminary data.</text>
</comment>
<evidence type="ECO:0000313" key="1">
    <source>
        <dbReference type="EMBL" id="EJK44043.1"/>
    </source>
</evidence>
<accession>K0QYD2</accession>
<proteinExistence type="predicted"/>
<organism evidence="1 2">
    <name type="scientific">Thalassiosira oceanica</name>
    <name type="common">Marine diatom</name>
    <dbReference type="NCBI Taxonomy" id="159749"/>
    <lineage>
        <taxon>Eukaryota</taxon>
        <taxon>Sar</taxon>
        <taxon>Stramenopiles</taxon>
        <taxon>Ochrophyta</taxon>
        <taxon>Bacillariophyta</taxon>
        <taxon>Coscinodiscophyceae</taxon>
        <taxon>Thalassiosirophycidae</taxon>
        <taxon>Thalassiosirales</taxon>
        <taxon>Thalassiosiraceae</taxon>
        <taxon>Thalassiosira</taxon>
    </lineage>
</organism>
<sequence length="198" mass="22791">MGFREEIEYVSFCGKCILPGGVIREGQFRLVDPIMRMILCGQFGKGYQSERWEIDMELGCHNLKFDDWVDRQIDLLTQLKCQSTTPLEKVAEGRGREMAKAGELILETYEFKKSRATLGADGLIYHWTAPLQDTLLREGHHLCVEYVESRFIYTVEGLIYHWSRPLRDSLEPLRESNLLGMKCGDIESASLSLNFYLA</sequence>
<evidence type="ECO:0000313" key="2">
    <source>
        <dbReference type="Proteomes" id="UP000266841"/>
    </source>
</evidence>
<dbReference type="Proteomes" id="UP000266841">
    <property type="component" value="Unassembled WGS sequence"/>
</dbReference>
<dbReference type="AlphaFoldDB" id="K0QYD2"/>
<protein>
    <submittedName>
        <fullName evidence="1">Uncharacterized protein</fullName>
    </submittedName>
</protein>
<name>K0QYD2_THAOC</name>